<dbReference type="RefSeq" id="WP_044618958.1">
    <property type="nucleotide sequence ID" value="NZ_CP007142.1"/>
</dbReference>
<dbReference type="Pfam" id="PF01381">
    <property type="entry name" value="HTH_3"/>
    <property type="match status" value="1"/>
</dbReference>
<dbReference type="Proteomes" id="UP000032266">
    <property type="component" value="Chromosome"/>
</dbReference>
<evidence type="ECO:0000313" key="2">
    <source>
        <dbReference type="EMBL" id="AJQ97136.1"/>
    </source>
</evidence>
<gene>
    <name evidence="2" type="ORF">YC6258_05106</name>
</gene>
<evidence type="ECO:0000313" key="3">
    <source>
        <dbReference type="Proteomes" id="UP000032266"/>
    </source>
</evidence>
<proteinExistence type="predicted"/>
<feature type="domain" description="HTH cro/C1-type" evidence="1">
    <location>
        <begin position="177"/>
        <end position="209"/>
    </location>
</feature>
<evidence type="ECO:0000259" key="1">
    <source>
        <dbReference type="PROSITE" id="PS50943"/>
    </source>
</evidence>
<name>A0A0C5VSE1_9GAMM</name>
<organism evidence="2 3">
    <name type="scientific">Gynuella sunshinyii YC6258</name>
    <dbReference type="NCBI Taxonomy" id="1445510"/>
    <lineage>
        <taxon>Bacteria</taxon>
        <taxon>Pseudomonadati</taxon>
        <taxon>Pseudomonadota</taxon>
        <taxon>Gammaproteobacteria</taxon>
        <taxon>Oceanospirillales</taxon>
        <taxon>Saccharospirillaceae</taxon>
        <taxon>Gynuella</taxon>
    </lineage>
</organism>
<dbReference type="Pfam" id="PF13560">
    <property type="entry name" value="HTH_31"/>
    <property type="match status" value="1"/>
</dbReference>
<reference evidence="2 3" key="1">
    <citation type="submission" date="2014-01" db="EMBL/GenBank/DDBJ databases">
        <title>Full genme sequencing of cellulolytic bacterium Gynuella sunshinyii YC6258T gen. nov., sp. nov.</title>
        <authorList>
            <person name="Khan H."/>
            <person name="Chung E.J."/>
            <person name="Chung Y.R."/>
        </authorList>
    </citation>
    <scope>NUCLEOTIDE SEQUENCE [LARGE SCALE GENOMIC DNA]</scope>
    <source>
        <strain evidence="2 3">YC6258</strain>
    </source>
</reference>
<sequence>MTEHTQKTIAENVFLDRYIRQRFNPRYIDPEHHSHHFRAGFGVLLRRSRTTLNISQAAAAELAGVSMTQYRKYEAGRDNMRLSTLFCYLSNTGIPIEFLLLPHLGAQSHCRMINARYLRLQSYIVRCSAREFDNFVGLVAMLLIGKKSIIRGTQHELGKQPAEQFSLDSLPSILATLRRMRELCKLSRREFAELLGIAPSTLTAFERGNDIGNLPLCLVHRFWMASGLSPLILVHGSSVFDHYRARHKRLTQLHDLIADESEELLGHLEVIFKNIHSIHSSPQISRVLSLSGTGKKPAGTLYPVNQASHYIPTMSDAERMTM</sequence>
<feature type="domain" description="HTH cro/C1-type" evidence="1">
    <location>
        <begin position="45"/>
        <end position="99"/>
    </location>
</feature>
<accession>A0A0C5VSE1</accession>
<dbReference type="EMBL" id="CP007142">
    <property type="protein sequence ID" value="AJQ97136.1"/>
    <property type="molecule type" value="Genomic_DNA"/>
</dbReference>
<dbReference type="SMART" id="SM00530">
    <property type="entry name" value="HTH_XRE"/>
    <property type="match status" value="2"/>
</dbReference>
<dbReference type="STRING" id="1445510.YC6258_05106"/>
<dbReference type="AlphaFoldDB" id="A0A0C5VSE1"/>
<keyword evidence="3" id="KW-1185">Reference proteome</keyword>
<dbReference type="HOGENOM" id="CLU_862674_0_0_6"/>
<dbReference type="Gene3D" id="1.10.260.40">
    <property type="entry name" value="lambda repressor-like DNA-binding domains"/>
    <property type="match status" value="2"/>
</dbReference>
<dbReference type="CDD" id="cd00093">
    <property type="entry name" value="HTH_XRE"/>
    <property type="match status" value="2"/>
</dbReference>
<dbReference type="SUPFAM" id="SSF47413">
    <property type="entry name" value="lambda repressor-like DNA-binding domains"/>
    <property type="match status" value="2"/>
</dbReference>
<dbReference type="InterPro" id="IPR010982">
    <property type="entry name" value="Lambda_DNA-bd_dom_sf"/>
</dbReference>
<dbReference type="PROSITE" id="PS50943">
    <property type="entry name" value="HTH_CROC1"/>
    <property type="match status" value="2"/>
</dbReference>
<dbReference type="GO" id="GO:0003677">
    <property type="term" value="F:DNA binding"/>
    <property type="evidence" value="ECO:0007669"/>
    <property type="project" value="InterPro"/>
</dbReference>
<dbReference type="OrthoDB" id="5916130at2"/>
<protein>
    <submittedName>
        <fullName evidence="2">Putative transcriptional regulator with C-terminal CBS domain</fullName>
    </submittedName>
</protein>
<dbReference type="KEGG" id="gsn:YC6258_05106"/>
<dbReference type="InterPro" id="IPR001387">
    <property type="entry name" value="Cro/C1-type_HTH"/>
</dbReference>